<dbReference type="KEGG" id="fal:FRAAL0849"/>
<proteinExistence type="predicted"/>
<evidence type="ECO:0000313" key="1">
    <source>
        <dbReference type="EMBL" id="CAJ59517.1"/>
    </source>
</evidence>
<dbReference type="EMBL" id="CT573213">
    <property type="protein sequence ID" value="CAJ59517.1"/>
    <property type="molecule type" value="Genomic_DNA"/>
</dbReference>
<reference evidence="1 2" key="1">
    <citation type="journal article" date="2007" name="Genome Res.">
        <title>Genome characteristics of facultatively symbiotic Frankia sp. strains reflect host range and host plant biogeography.</title>
        <authorList>
            <person name="Normand P."/>
            <person name="Lapierre P."/>
            <person name="Tisa L.S."/>
            <person name="Gogarten J.P."/>
            <person name="Alloisio N."/>
            <person name="Bagnarol E."/>
            <person name="Bassi C.A."/>
            <person name="Berry A.M."/>
            <person name="Bickhart D.M."/>
            <person name="Choisne N."/>
            <person name="Couloux A."/>
            <person name="Cournoyer B."/>
            <person name="Cruveiller S."/>
            <person name="Daubin V."/>
            <person name="Demange N."/>
            <person name="Francino M.P."/>
            <person name="Goltsman E."/>
            <person name="Huang Y."/>
            <person name="Kopp O.R."/>
            <person name="Labarre L."/>
            <person name="Lapidus A."/>
            <person name="Lavire C."/>
            <person name="Marechal J."/>
            <person name="Martinez M."/>
            <person name="Mastronunzio J.E."/>
            <person name="Mullin B.C."/>
            <person name="Niemann J."/>
            <person name="Pujic P."/>
            <person name="Rawnsley T."/>
            <person name="Rouy Z."/>
            <person name="Schenowitz C."/>
            <person name="Sellstedt A."/>
            <person name="Tavares F."/>
            <person name="Tomkins J.P."/>
            <person name="Vallenet D."/>
            <person name="Valverde C."/>
            <person name="Wall L.G."/>
            <person name="Wang Y."/>
            <person name="Medigue C."/>
            <person name="Benson D.R."/>
        </authorList>
    </citation>
    <scope>NUCLEOTIDE SEQUENCE [LARGE SCALE GENOMIC DNA]</scope>
    <source>
        <strain evidence="2">DSM 45986 / CECT 9034 / ACN14a</strain>
    </source>
</reference>
<dbReference type="STRING" id="326424.FRAAL0849"/>
<organism evidence="1 2">
    <name type="scientific">Frankia alni (strain DSM 45986 / CECT 9034 / ACN14a)</name>
    <dbReference type="NCBI Taxonomy" id="326424"/>
    <lineage>
        <taxon>Bacteria</taxon>
        <taxon>Bacillati</taxon>
        <taxon>Actinomycetota</taxon>
        <taxon>Actinomycetes</taxon>
        <taxon>Frankiales</taxon>
        <taxon>Frankiaceae</taxon>
        <taxon>Frankia</taxon>
    </lineage>
</organism>
<dbReference type="Proteomes" id="UP000000657">
    <property type="component" value="Chromosome"/>
</dbReference>
<gene>
    <name evidence="1" type="ordered locus">FRAAL0849</name>
</gene>
<dbReference type="AlphaFoldDB" id="Q0RSE6"/>
<protein>
    <submittedName>
        <fullName evidence="1">Bi-domain oxidoreductase</fullName>
    </submittedName>
</protein>
<dbReference type="HOGENOM" id="CLU_2368721_0_0_11"/>
<evidence type="ECO:0000313" key="2">
    <source>
        <dbReference type="Proteomes" id="UP000000657"/>
    </source>
</evidence>
<keyword evidence="2" id="KW-1185">Reference proteome</keyword>
<name>Q0RSE6_FRAAA</name>
<accession>Q0RSE6</accession>
<sequence length="95" mass="10244">MALRAGVARVALRAGVARVALRAGVSVERRSAAPDGVSPVACRTVTYPGRRRSGGRPAPANRTDERHLVHRHRRFPFRPVGLSLEVTTVPPTTLT</sequence>